<keyword evidence="3" id="KW-1185">Reference proteome</keyword>
<feature type="domain" description="Reverse transcriptase" evidence="1">
    <location>
        <begin position="1"/>
        <end position="136"/>
    </location>
</feature>
<name>A0A0D7BIB7_9AGAR</name>
<evidence type="ECO:0000313" key="2">
    <source>
        <dbReference type="EMBL" id="KIY70192.1"/>
    </source>
</evidence>
<sequence>MYRQGAAGKIFDWLRMLYCRMQYVVRTEGAVSAAFKALVGLLTGDSASPVLWIIFFADLDAAITPRADDMKLAGRVISHLEQADDVGLMSRKMPGLQGKTDQFFGWCRRNGMTMSVKKTKWMVFGGAARRGEGLVVNREDIGLVKDYKYVGAWYMSGTGEIYRKHYREKELAAKAVTGVMFTLEKHIGRLDVAYAIHLYHAQVEPHLTYGCELTLDTGSHVEALEKAQHSWLRRALGLSRRSSTAPLFVLSGITPIRFTRAKIMIRYLGYLQNLDAGTLAAAARQDSQQRAKLHQDTHHLRARMALAALPIGVDVGDDYEKMGDADWVEKTLAQVDEAAQAWVAECLRANKSTAVLGRMMDDKGDVFRRGRTLPAMLLLNVDYRLAMSSLLASEHPLAVNVLRRPDHSRPRVPRGARLCRFCRLKVEDEVHALLVCTACPGVTTSRRRMWEEVMRKKDVSPALRDCNRVDDASLTALLTFDAGLGATARHVYTVFEEFRGAEMYVAPEDSWNRIAAETGHIDEDGTADDAVDEGLDDAEFLHTGLA</sequence>
<protein>
    <recommendedName>
        <fullName evidence="1">Reverse transcriptase domain-containing protein</fullName>
    </recommendedName>
</protein>
<proteinExistence type="predicted"/>
<reference evidence="2 3" key="1">
    <citation type="journal article" date="2015" name="Fungal Genet. Biol.">
        <title>Evolution of novel wood decay mechanisms in Agaricales revealed by the genome sequences of Fistulina hepatica and Cylindrobasidium torrendii.</title>
        <authorList>
            <person name="Floudas D."/>
            <person name="Held B.W."/>
            <person name="Riley R."/>
            <person name="Nagy L.G."/>
            <person name="Koehler G."/>
            <person name="Ransdell A.S."/>
            <person name="Younus H."/>
            <person name="Chow J."/>
            <person name="Chiniquy J."/>
            <person name="Lipzen A."/>
            <person name="Tritt A."/>
            <person name="Sun H."/>
            <person name="Haridas S."/>
            <person name="LaButti K."/>
            <person name="Ohm R.A."/>
            <person name="Kues U."/>
            <person name="Blanchette R.A."/>
            <person name="Grigoriev I.V."/>
            <person name="Minto R.E."/>
            <person name="Hibbett D.S."/>
        </authorList>
    </citation>
    <scope>NUCLEOTIDE SEQUENCE [LARGE SCALE GENOMIC DNA]</scope>
    <source>
        <strain evidence="2 3">FP15055 ss-10</strain>
    </source>
</reference>
<dbReference type="PROSITE" id="PS50878">
    <property type="entry name" value="RT_POL"/>
    <property type="match status" value="1"/>
</dbReference>
<evidence type="ECO:0000313" key="3">
    <source>
        <dbReference type="Proteomes" id="UP000054007"/>
    </source>
</evidence>
<dbReference type="InterPro" id="IPR000477">
    <property type="entry name" value="RT_dom"/>
</dbReference>
<organism evidence="2 3">
    <name type="scientific">Cylindrobasidium torrendii FP15055 ss-10</name>
    <dbReference type="NCBI Taxonomy" id="1314674"/>
    <lineage>
        <taxon>Eukaryota</taxon>
        <taxon>Fungi</taxon>
        <taxon>Dikarya</taxon>
        <taxon>Basidiomycota</taxon>
        <taxon>Agaricomycotina</taxon>
        <taxon>Agaricomycetes</taxon>
        <taxon>Agaricomycetidae</taxon>
        <taxon>Agaricales</taxon>
        <taxon>Marasmiineae</taxon>
        <taxon>Physalacriaceae</taxon>
        <taxon>Cylindrobasidium</taxon>
    </lineage>
</organism>
<dbReference type="EMBL" id="KN880472">
    <property type="protein sequence ID" value="KIY70192.1"/>
    <property type="molecule type" value="Genomic_DNA"/>
</dbReference>
<dbReference type="STRING" id="1314674.A0A0D7BIB7"/>
<evidence type="ECO:0000259" key="1">
    <source>
        <dbReference type="PROSITE" id="PS50878"/>
    </source>
</evidence>
<dbReference type="PANTHER" id="PTHR47027">
    <property type="entry name" value="REVERSE TRANSCRIPTASE DOMAIN-CONTAINING PROTEIN"/>
    <property type="match status" value="1"/>
</dbReference>
<dbReference type="Proteomes" id="UP000054007">
    <property type="component" value="Unassembled WGS sequence"/>
</dbReference>
<dbReference type="OrthoDB" id="3240817at2759"/>
<dbReference type="PANTHER" id="PTHR47027:SF20">
    <property type="entry name" value="REVERSE TRANSCRIPTASE-LIKE PROTEIN WITH RNA-DIRECTED DNA POLYMERASE DOMAIN"/>
    <property type="match status" value="1"/>
</dbReference>
<gene>
    <name evidence="2" type="ORF">CYLTODRAFT_348131</name>
</gene>
<dbReference type="AlphaFoldDB" id="A0A0D7BIB7"/>
<accession>A0A0D7BIB7</accession>